<reference evidence="2 3" key="1">
    <citation type="submission" date="2016-05" db="EMBL/GenBank/DDBJ databases">
        <title>Genome sequencing reveals origins of a unique bacterial endosymbiosis in the earliest lineages of terrestrial Fungi.</title>
        <authorList>
            <consortium name="DOE Joint Genome Institute"/>
            <person name="Uehling J."/>
            <person name="Gryganskyi A."/>
            <person name="Hameed K."/>
            <person name="Tschaplinski T."/>
            <person name="Misztal P."/>
            <person name="Wu S."/>
            <person name="Desiro A."/>
            <person name="Vande Pol N."/>
            <person name="Du Z.-Y."/>
            <person name="Zienkiewicz A."/>
            <person name="Zienkiewicz K."/>
            <person name="Morin E."/>
            <person name="Tisserant E."/>
            <person name="Splivallo R."/>
            <person name="Hainaut M."/>
            <person name="Henrissat B."/>
            <person name="Ohm R."/>
            <person name="Kuo A."/>
            <person name="Yan J."/>
            <person name="Lipzen A."/>
            <person name="Nolan M."/>
            <person name="Labutti K."/>
            <person name="Barry K."/>
            <person name="Goldstein A."/>
            <person name="Labbe J."/>
            <person name="Schadt C."/>
            <person name="Tuskan G."/>
            <person name="Grigoriev I."/>
            <person name="Martin F."/>
            <person name="Vilgalys R."/>
            <person name="Bonito G."/>
        </authorList>
    </citation>
    <scope>NUCLEOTIDE SEQUENCE [LARGE SCALE GENOMIC DNA]</scope>
    <source>
        <strain evidence="2 3">AG-77</strain>
    </source>
</reference>
<proteinExistence type="predicted"/>
<dbReference type="EMBL" id="KV442017">
    <property type="protein sequence ID" value="OAQ34575.1"/>
    <property type="molecule type" value="Genomic_DNA"/>
</dbReference>
<gene>
    <name evidence="2" type="ORF">K457DRAFT_14410</name>
</gene>
<sequence length="504" mass="55073">MNCTACYYTGMTRAGNVTRKCGNPFESVSEYRLSIDAPTEDTIETLTCRATGRGVEKAMIPLLYGSSEQPGVLRLSVVGNAMVVMGGAWGGGNNDLTSTSPSSLMKLTGATEDLIIGSGDRRTECEAQVTVRGVAGTRVKGRGAQSAFHADTQIKSEQVFFYRRFDIPLPGDRGNQEQQQLQQRRTGTQSPLDVLRNNNNCNYQNNSSARQYSPYPSPRSPTFSSSSSDISTTTDGCDNRGNNGDFLARFIHQLDPIVIDPTWPSSSFHPQGWVRYTVELMTNRTMQFKSVTEIWVHNSPTPSSSSLPSYLSVKDSNIMDESQSADNDGSTGNPPGLLLLDQEHPWNVRLQGIAATQFELGQNIPLRVLSTIQQTTEEQVRLALFQRRSLRTKGVQGVVDTIVQELVDIPLFTPLASLEGVDESRKADDGGDDKEKDGAIVWLQLPSTPVLAPSTRTMYLDIDHYFVLTRVALGSKTKSIVAEVPVTIAAPQRPSGQSPNATVQ</sequence>
<dbReference type="Proteomes" id="UP000078512">
    <property type="component" value="Unassembled WGS sequence"/>
</dbReference>
<feature type="compositionally biased region" description="Low complexity" evidence="1">
    <location>
        <begin position="197"/>
        <end position="234"/>
    </location>
</feature>
<feature type="region of interest" description="Disordered" evidence="1">
    <location>
        <begin position="168"/>
        <end position="239"/>
    </location>
</feature>
<keyword evidence="3" id="KW-1185">Reference proteome</keyword>
<feature type="compositionally biased region" description="Low complexity" evidence="1">
    <location>
        <begin position="176"/>
        <end position="189"/>
    </location>
</feature>
<evidence type="ECO:0000313" key="3">
    <source>
        <dbReference type="Proteomes" id="UP000078512"/>
    </source>
</evidence>
<evidence type="ECO:0000256" key="1">
    <source>
        <dbReference type="SAM" id="MobiDB-lite"/>
    </source>
</evidence>
<name>A0A197KAQ7_9FUNG</name>
<organism evidence="2 3">
    <name type="scientific">Linnemannia elongata AG-77</name>
    <dbReference type="NCBI Taxonomy" id="1314771"/>
    <lineage>
        <taxon>Eukaryota</taxon>
        <taxon>Fungi</taxon>
        <taxon>Fungi incertae sedis</taxon>
        <taxon>Mucoromycota</taxon>
        <taxon>Mortierellomycotina</taxon>
        <taxon>Mortierellomycetes</taxon>
        <taxon>Mortierellales</taxon>
        <taxon>Mortierellaceae</taxon>
        <taxon>Linnemannia</taxon>
    </lineage>
</organism>
<dbReference type="AlphaFoldDB" id="A0A197KAQ7"/>
<evidence type="ECO:0000313" key="2">
    <source>
        <dbReference type="EMBL" id="OAQ34575.1"/>
    </source>
</evidence>
<accession>A0A197KAQ7</accession>
<protein>
    <submittedName>
        <fullName evidence="2">Uncharacterized protein</fullName>
    </submittedName>
</protein>
<dbReference type="OrthoDB" id="2361690at2759"/>